<accession>A0ABQ6MUZ5</accession>
<dbReference type="PROSITE" id="PS51687">
    <property type="entry name" value="SAM_MT_RNA_M5U"/>
    <property type="match status" value="1"/>
</dbReference>
<dbReference type="CDD" id="cd02440">
    <property type="entry name" value="AdoMet_MTases"/>
    <property type="match status" value="1"/>
</dbReference>
<dbReference type="PANTHER" id="PTHR45904:SF2">
    <property type="entry name" value="TRNA (URACIL-5-)-METHYLTRANSFERASE HOMOLOG A"/>
    <property type="match status" value="1"/>
</dbReference>
<feature type="compositionally biased region" description="Basic and acidic residues" evidence="5">
    <location>
        <begin position="199"/>
        <end position="218"/>
    </location>
</feature>
<evidence type="ECO:0000313" key="7">
    <source>
        <dbReference type="Proteomes" id="UP001165060"/>
    </source>
</evidence>
<feature type="compositionally biased region" description="Low complexity" evidence="5">
    <location>
        <begin position="134"/>
        <end position="155"/>
    </location>
</feature>
<gene>
    <name evidence="6" type="ORF">TeGR_g1744</name>
</gene>
<feature type="binding site" evidence="4">
    <location>
        <position position="722"/>
    </location>
    <ligand>
        <name>S-adenosyl-L-methionine</name>
        <dbReference type="ChEBI" id="CHEBI:59789"/>
    </ligand>
</feature>
<dbReference type="SUPFAM" id="SSF53335">
    <property type="entry name" value="S-adenosyl-L-methionine-dependent methyltransferases"/>
    <property type="match status" value="1"/>
</dbReference>
<keyword evidence="2 4" id="KW-0808">Transferase</keyword>
<evidence type="ECO:0000256" key="5">
    <source>
        <dbReference type="SAM" id="MobiDB-lite"/>
    </source>
</evidence>
<comment type="caution">
    <text evidence="6">The sequence shown here is derived from an EMBL/GenBank/DDBJ whole genome shotgun (WGS) entry which is preliminary data.</text>
</comment>
<evidence type="ECO:0008006" key="8">
    <source>
        <dbReference type="Google" id="ProtNLM"/>
    </source>
</evidence>
<reference evidence="6 7" key="1">
    <citation type="journal article" date="2023" name="Commun. Biol.">
        <title>Genome analysis of Parmales, the sister group of diatoms, reveals the evolutionary specialization of diatoms from phago-mixotrophs to photoautotrophs.</title>
        <authorList>
            <person name="Ban H."/>
            <person name="Sato S."/>
            <person name="Yoshikawa S."/>
            <person name="Yamada K."/>
            <person name="Nakamura Y."/>
            <person name="Ichinomiya M."/>
            <person name="Sato N."/>
            <person name="Blanc-Mathieu R."/>
            <person name="Endo H."/>
            <person name="Kuwata A."/>
            <person name="Ogata H."/>
        </authorList>
    </citation>
    <scope>NUCLEOTIDE SEQUENCE [LARGE SCALE GENOMIC DNA]</scope>
</reference>
<evidence type="ECO:0000256" key="3">
    <source>
        <dbReference type="ARBA" id="ARBA00022691"/>
    </source>
</evidence>
<comment type="caution">
    <text evidence="4">Lacks conserved residue(s) required for the propagation of feature annotation.</text>
</comment>
<keyword evidence="7" id="KW-1185">Reference proteome</keyword>
<dbReference type="EMBL" id="BRYB01001762">
    <property type="protein sequence ID" value="GMI33146.1"/>
    <property type="molecule type" value="Genomic_DNA"/>
</dbReference>
<dbReference type="Gene3D" id="3.40.50.150">
    <property type="entry name" value="Vaccinia Virus protein VP39"/>
    <property type="match status" value="1"/>
</dbReference>
<keyword evidence="3 4" id="KW-0949">S-adenosyl-L-methionine</keyword>
<sequence>MDPEPSPPDPAPSAPSTTTTSSSSTSLVADRRSFKLRLSNLPQSLTTPDFSSKFLPALLSLANASLSPPLPAGCVHAAKKASGVRHGIATFKDRGAAEAFLGFFRTHLARKPGSKPDSEPNSKPSPQQEKAPEAKPGAEQAAQAGQAAQAEQAAAADRVHTTYDVNLPLNSATKALTYVRSADSRDCLVLSWEDDNQRAMKRRNEERGEREGAKRQRGEGPITEEEARDGVTPLWREYLTPEQELLEARLLEDAKKDKPKEAPKKKKLPYHIYKKTNDLKKSCLTKVLSEVRGQYRQRIENFNKVTRNKSLPRVPPAAKKSPPTHYADWWAAQPPAEREAAAAKWKTHGLTLPLDFPAWTGAAAKSVSWCSEGSGAIVPSPQQSFYRNKCEFTFGPGEGGEPGLGFLPAGWAAGTTPPGWAFNVNAAMCAVAGRIKEVVGGSAGELPLYDPAPHLGFWRQVTVRTSNEPPSDAPADAPLGSIMIVIQHSKPAGGVTGSGPDFSAPFEGAKQELAAALTEQVLEVDNAAKYAEVNALNPLTDRNYDKADVIAKYLRDKYRVVSLVFQEYNDLSFPSPSHPLQVHSGSDHIVQRILDCRFKVSHGSFFQVNSSGADALYSSVVNAVKKVSEKTPGKTLLFDVCCGTGSIGLTCINKGACDMVVGVDIAEPAIENARENSLLNGQDGTTTRWVAGKAEDVMRDEIKRALGETETSNVDNFVAVVDPARTGLHKDVLKSLRNCKEISTLVYVSCNPTKSLIRDSGALCGPSTKTVYGKPFAVSSAQPVDMFPQTDHAEMIMVFER</sequence>
<evidence type="ECO:0000256" key="4">
    <source>
        <dbReference type="PROSITE-ProRule" id="PRU01024"/>
    </source>
</evidence>
<protein>
    <recommendedName>
        <fullName evidence="8">S-adenosyl-L-methionine-dependent methyltransferase</fullName>
    </recommendedName>
</protein>
<feature type="active site" description="Nucleophile" evidence="4">
    <location>
        <position position="750"/>
    </location>
</feature>
<keyword evidence="1 4" id="KW-0489">Methyltransferase</keyword>
<feature type="binding site" evidence="4">
    <location>
        <position position="607"/>
    </location>
    <ligand>
        <name>S-adenosyl-L-methionine</name>
        <dbReference type="ChEBI" id="CHEBI:59789"/>
    </ligand>
</feature>
<dbReference type="InterPro" id="IPR010280">
    <property type="entry name" value="U5_MeTrfase_fam"/>
</dbReference>
<organism evidence="6 7">
    <name type="scientific">Tetraparma gracilis</name>
    <dbReference type="NCBI Taxonomy" id="2962635"/>
    <lineage>
        <taxon>Eukaryota</taxon>
        <taxon>Sar</taxon>
        <taxon>Stramenopiles</taxon>
        <taxon>Ochrophyta</taxon>
        <taxon>Bolidophyceae</taxon>
        <taxon>Parmales</taxon>
        <taxon>Triparmaceae</taxon>
        <taxon>Tetraparma</taxon>
    </lineage>
</organism>
<feature type="region of interest" description="Disordered" evidence="5">
    <location>
        <begin position="109"/>
        <end position="155"/>
    </location>
</feature>
<evidence type="ECO:0000313" key="6">
    <source>
        <dbReference type="EMBL" id="GMI33146.1"/>
    </source>
</evidence>
<comment type="similarity">
    <text evidence="4">Belongs to the class I-like SAM-binding methyltransferase superfamily. RNA M5U methyltransferase family.</text>
</comment>
<name>A0ABQ6MUZ5_9STRA</name>
<dbReference type="Proteomes" id="UP001165060">
    <property type="component" value="Unassembled WGS sequence"/>
</dbReference>
<feature type="region of interest" description="Disordered" evidence="5">
    <location>
        <begin position="1"/>
        <end position="28"/>
    </location>
</feature>
<evidence type="ECO:0000256" key="1">
    <source>
        <dbReference type="ARBA" id="ARBA00022603"/>
    </source>
</evidence>
<evidence type="ECO:0000256" key="2">
    <source>
        <dbReference type="ARBA" id="ARBA00022679"/>
    </source>
</evidence>
<dbReference type="InterPro" id="IPR029063">
    <property type="entry name" value="SAM-dependent_MTases_sf"/>
</dbReference>
<feature type="compositionally biased region" description="Pro residues" evidence="5">
    <location>
        <begin position="1"/>
        <end position="13"/>
    </location>
</feature>
<feature type="compositionally biased region" description="Low complexity" evidence="5">
    <location>
        <begin position="14"/>
        <end position="26"/>
    </location>
</feature>
<dbReference type="Pfam" id="PF05958">
    <property type="entry name" value="tRNA_U5-meth_tr"/>
    <property type="match status" value="1"/>
</dbReference>
<feature type="binding site" evidence="4">
    <location>
        <position position="664"/>
    </location>
    <ligand>
        <name>S-adenosyl-L-methionine</name>
        <dbReference type="ChEBI" id="CHEBI:59789"/>
    </ligand>
</feature>
<dbReference type="InterPro" id="IPR045850">
    <property type="entry name" value="TRM2_met"/>
</dbReference>
<proteinExistence type="inferred from homology"/>
<feature type="region of interest" description="Disordered" evidence="5">
    <location>
        <begin position="199"/>
        <end position="226"/>
    </location>
</feature>
<dbReference type="PANTHER" id="PTHR45904">
    <property type="entry name" value="TRNA (URACIL-5-)-METHYLTRANSFERASE"/>
    <property type="match status" value="1"/>
</dbReference>